<dbReference type="Gene3D" id="3.30.200.20">
    <property type="entry name" value="Phosphorylase Kinase, domain 1"/>
    <property type="match status" value="1"/>
</dbReference>
<sequence>MPRTGSASPGSDTLADQLGRAMAAVAVGSDDLEQLAADAHRADGNHEVDPEYLQRNGLLGGGGYASVWLTTDTRTGRQYALKQLRKGVAVHLNFTPRCILERQALETMAHPFITRLYTTFQDEANMYFVLELARGGDLFTVQSAQPNYMLPEAWAKFYAASLSLALRHIHSKGFVYRDLKPENVLLDENGFLKLADLGLSKKVGENRTYTQCGTEEYVPPEMLKGRGRTRASDWWAVGVFVFELLTGHPPFEGDKPSDIFDQISDYASAGDKANQRLADLLVQNKVGAAIPITHNCAAFVTSLLRAEEHRRLGCAAEGFLGIQQHPWFDGFDWAALIKKDMQPPHTPQPARQPFAEEELEPQVLKLLPYDKSVHDREFNKFGPHIQMGCRL</sequence>
<dbReference type="AlphaFoldDB" id="A0A7S0E308"/>
<proteinExistence type="inferred from homology"/>
<dbReference type="InterPro" id="IPR011009">
    <property type="entry name" value="Kinase-like_dom_sf"/>
</dbReference>
<dbReference type="Pfam" id="PF00069">
    <property type="entry name" value="Pkinase"/>
    <property type="match status" value="1"/>
</dbReference>
<name>A0A7S0E308_9EUKA</name>
<evidence type="ECO:0000256" key="6">
    <source>
        <dbReference type="PROSITE-ProRule" id="PRU10141"/>
    </source>
</evidence>
<dbReference type="InterPro" id="IPR008271">
    <property type="entry name" value="Ser/Thr_kinase_AS"/>
</dbReference>
<comment type="similarity">
    <text evidence="7">Belongs to the protein kinase superfamily.</text>
</comment>
<dbReference type="PROSITE" id="PS00108">
    <property type="entry name" value="PROTEIN_KINASE_ST"/>
    <property type="match status" value="1"/>
</dbReference>
<keyword evidence="4" id="KW-0418">Kinase</keyword>
<dbReference type="InterPro" id="IPR045270">
    <property type="entry name" value="STKc_AGC"/>
</dbReference>
<evidence type="ECO:0000256" key="4">
    <source>
        <dbReference type="ARBA" id="ARBA00022777"/>
    </source>
</evidence>
<dbReference type="PANTHER" id="PTHR24353">
    <property type="entry name" value="CYCLIC NUCLEOTIDE-DEPENDENT PROTEIN KINASE"/>
    <property type="match status" value="1"/>
</dbReference>
<dbReference type="InterPro" id="IPR017441">
    <property type="entry name" value="Protein_kinase_ATP_BS"/>
</dbReference>
<dbReference type="SMART" id="SM00220">
    <property type="entry name" value="S_TKc"/>
    <property type="match status" value="1"/>
</dbReference>
<protein>
    <recommendedName>
        <fullName evidence="8">Protein kinase domain-containing protein</fullName>
    </recommendedName>
</protein>
<evidence type="ECO:0000256" key="1">
    <source>
        <dbReference type="ARBA" id="ARBA00022527"/>
    </source>
</evidence>
<dbReference type="SUPFAM" id="SSF56112">
    <property type="entry name" value="Protein kinase-like (PK-like)"/>
    <property type="match status" value="1"/>
</dbReference>
<reference evidence="9" key="1">
    <citation type="submission" date="2021-01" db="EMBL/GenBank/DDBJ databases">
        <authorList>
            <person name="Corre E."/>
            <person name="Pelletier E."/>
            <person name="Niang G."/>
            <person name="Scheremetjew M."/>
            <person name="Finn R."/>
            <person name="Kale V."/>
            <person name="Holt S."/>
            <person name="Cochrane G."/>
            <person name="Meng A."/>
            <person name="Brown T."/>
            <person name="Cohen L."/>
        </authorList>
    </citation>
    <scope>NUCLEOTIDE SEQUENCE</scope>
    <source>
        <strain evidence="9">CCMP1374</strain>
    </source>
</reference>
<dbReference type="GO" id="GO:0004691">
    <property type="term" value="F:cAMP-dependent protein kinase activity"/>
    <property type="evidence" value="ECO:0007669"/>
    <property type="project" value="TreeGrafter"/>
</dbReference>
<evidence type="ECO:0000256" key="5">
    <source>
        <dbReference type="ARBA" id="ARBA00022840"/>
    </source>
</evidence>
<feature type="domain" description="Protein kinase" evidence="8">
    <location>
        <begin position="53"/>
        <end position="328"/>
    </location>
</feature>
<dbReference type="CDD" id="cd05123">
    <property type="entry name" value="STKc_AGC"/>
    <property type="match status" value="1"/>
</dbReference>
<accession>A0A7S0E308</accession>
<evidence type="ECO:0000313" key="9">
    <source>
        <dbReference type="EMBL" id="CAD8470937.1"/>
    </source>
</evidence>
<keyword evidence="5 6" id="KW-0067">ATP-binding</keyword>
<dbReference type="Gene3D" id="1.10.510.10">
    <property type="entry name" value="Transferase(Phosphotransferase) domain 1"/>
    <property type="match status" value="1"/>
</dbReference>
<dbReference type="PANTHER" id="PTHR24353:SF37">
    <property type="entry name" value="CAMP-DEPENDENT PROTEIN KINASE CATALYTIC SUBUNIT PRKX"/>
    <property type="match status" value="1"/>
</dbReference>
<dbReference type="EMBL" id="HBEP01003985">
    <property type="protein sequence ID" value="CAD8470937.1"/>
    <property type="molecule type" value="Transcribed_RNA"/>
</dbReference>
<evidence type="ECO:0000256" key="7">
    <source>
        <dbReference type="RuleBase" id="RU000304"/>
    </source>
</evidence>
<dbReference type="PROSITE" id="PS00107">
    <property type="entry name" value="PROTEIN_KINASE_ATP"/>
    <property type="match status" value="1"/>
</dbReference>
<dbReference type="GO" id="GO:0005524">
    <property type="term" value="F:ATP binding"/>
    <property type="evidence" value="ECO:0007669"/>
    <property type="project" value="UniProtKB-UniRule"/>
</dbReference>
<dbReference type="GO" id="GO:0005952">
    <property type="term" value="C:cAMP-dependent protein kinase complex"/>
    <property type="evidence" value="ECO:0007669"/>
    <property type="project" value="TreeGrafter"/>
</dbReference>
<evidence type="ECO:0000259" key="8">
    <source>
        <dbReference type="PROSITE" id="PS50011"/>
    </source>
</evidence>
<feature type="binding site" evidence="6">
    <location>
        <position position="82"/>
    </location>
    <ligand>
        <name>ATP</name>
        <dbReference type="ChEBI" id="CHEBI:30616"/>
    </ligand>
</feature>
<keyword evidence="1 7" id="KW-0723">Serine/threonine-protein kinase</keyword>
<dbReference type="PROSITE" id="PS50011">
    <property type="entry name" value="PROTEIN_KINASE_DOM"/>
    <property type="match status" value="1"/>
</dbReference>
<organism evidence="9">
    <name type="scientific">Phaeocystis antarctica</name>
    <dbReference type="NCBI Taxonomy" id="33657"/>
    <lineage>
        <taxon>Eukaryota</taxon>
        <taxon>Haptista</taxon>
        <taxon>Haptophyta</taxon>
        <taxon>Prymnesiophyceae</taxon>
        <taxon>Phaeocystales</taxon>
        <taxon>Phaeocystaceae</taxon>
        <taxon>Phaeocystis</taxon>
    </lineage>
</organism>
<dbReference type="InterPro" id="IPR000719">
    <property type="entry name" value="Prot_kinase_dom"/>
</dbReference>
<keyword evidence="2" id="KW-0808">Transferase</keyword>
<evidence type="ECO:0000256" key="3">
    <source>
        <dbReference type="ARBA" id="ARBA00022741"/>
    </source>
</evidence>
<gene>
    <name evidence="9" type="ORF">PANT1444_LOCUS2288</name>
</gene>
<evidence type="ECO:0000256" key="2">
    <source>
        <dbReference type="ARBA" id="ARBA00022679"/>
    </source>
</evidence>
<keyword evidence="3 6" id="KW-0547">Nucleotide-binding</keyword>